<comment type="caution">
    <text evidence="1">The sequence shown here is derived from an EMBL/GenBank/DDBJ whole genome shotgun (WGS) entry which is preliminary data.</text>
</comment>
<reference evidence="1 2" key="1">
    <citation type="submission" date="2018-09" db="EMBL/GenBank/DDBJ databases">
        <title>Altererythrobacter spongiae sp. nov., isolated from a marine sponge.</title>
        <authorList>
            <person name="Zhuang L."/>
            <person name="Luo L."/>
        </authorList>
    </citation>
    <scope>NUCLEOTIDE SEQUENCE [LARGE SCALE GENOMIC DNA]</scope>
    <source>
        <strain evidence="1 2">HN-Y73</strain>
    </source>
</reference>
<evidence type="ECO:0000313" key="1">
    <source>
        <dbReference type="EMBL" id="RKF22979.1"/>
    </source>
</evidence>
<protein>
    <submittedName>
        <fullName evidence="1">Uncharacterized protein</fullName>
    </submittedName>
</protein>
<gene>
    <name evidence="1" type="ORF">D6851_00200</name>
</gene>
<proteinExistence type="predicted"/>
<dbReference type="AlphaFoldDB" id="A0A420EQM0"/>
<sequence length="97" mass="10180">MKWSMGSRGAMKCSFAALEAAGFKGAGTPLIDGGKAYVRMPGGESRSLPDGAETHLSCLTRRQAGLVTCKRHLAGGDATGNAQRVPLAKMSVWQNRS</sequence>
<dbReference type="EMBL" id="RAPF01000001">
    <property type="protein sequence ID" value="RKF22979.1"/>
    <property type="molecule type" value="Genomic_DNA"/>
</dbReference>
<dbReference type="Proteomes" id="UP000284395">
    <property type="component" value="Unassembled WGS sequence"/>
</dbReference>
<keyword evidence="2" id="KW-1185">Reference proteome</keyword>
<organism evidence="1 2">
    <name type="scientific">Altericroceibacterium spongiae</name>
    <dbReference type="NCBI Taxonomy" id="2320269"/>
    <lineage>
        <taxon>Bacteria</taxon>
        <taxon>Pseudomonadati</taxon>
        <taxon>Pseudomonadota</taxon>
        <taxon>Alphaproteobacteria</taxon>
        <taxon>Sphingomonadales</taxon>
        <taxon>Erythrobacteraceae</taxon>
        <taxon>Altericroceibacterium</taxon>
    </lineage>
</organism>
<evidence type="ECO:0000313" key="2">
    <source>
        <dbReference type="Proteomes" id="UP000284395"/>
    </source>
</evidence>
<name>A0A420EQM0_9SPHN</name>
<accession>A0A420EQM0</accession>